<dbReference type="AlphaFoldDB" id="A0A0B8QS48"/>
<proteinExistence type="predicted"/>
<comment type="caution">
    <text evidence="1">The sequence shown here is derived from an EMBL/GenBank/DDBJ whole genome shotgun (WGS) entry which is preliminary data.</text>
</comment>
<dbReference type="Proteomes" id="UP000031666">
    <property type="component" value="Unassembled WGS sequence"/>
</dbReference>
<reference evidence="1 2" key="2">
    <citation type="submission" date="2015-01" db="EMBL/GenBank/DDBJ databases">
        <authorList>
            <consortium name="NBRP consortium"/>
            <person name="Sawabe T."/>
            <person name="Meirelles P."/>
            <person name="Feng G."/>
            <person name="Sayaka M."/>
            <person name="Hattori M."/>
            <person name="Ohkuma M."/>
        </authorList>
    </citation>
    <scope>NUCLEOTIDE SEQUENCE [LARGE SCALE GENOMIC DNA]</scope>
    <source>
        <strain evidence="2">JCM 19241</strain>
    </source>
</reference>
<evidence type="ECO:0000313" key="1">
    <source>
        <dbReference type="EMBL" id="GAM77069.1"/>
    </source>
</evidence>
<accession>A0A0B8QS48</accession>
<evidence type="ECO:0000313" key="2">
    <source>
        <dbReference type="Proteomes" id="UP000031666"/>
    </source>
</evidence>
<dbReference type="STRING" id="1481914.JCM19241_5965"/>
<sequence>MIQELEGGNIAADTITANNIHGKTITGGEISSETTITAGNGEAPDTWNYTSVNGLVRVNQNGSLHVHFNAAGDAWMMVSTRLHL</sequence>
<dbReference type="EMBL" id="BBSC01000007">
    <property type="protein sequence ID" value="GAM77069.1"/>
    <property type="molecule type" value="Genomic_DNA"/>
</dbReference>
<protein>
    <submittedName>
        <fullName evidence="1">Uncharacterized protein</fullName>
    </submittedName>
</protein>
<organism evidence="1 2">
    <name type="scientific">Vibrio ishigakensis</name>
    <dbReference type="NCBI Taxonomy" id="1481914"/>
    <lineage>
        <taxon>Bacteria</taxon>
        <taxon>Pseudomonadati</taxon>
        <taxon>Pseudomonadota</taxon>
        <taxon>Gammaproteobacteria</taxon>
        <taxon>Vibrionales</taxon>
        <taxon>Vibrionaceae</taxon>
        <taxon>Vibrio</taxon>
    </lineage>
</organism>
<gene>
    <name evidence="1" type="ORF">JCM19241_5965</name>
</gene>
<reference evidence="1 2" key="1">
    <citation type="submission" date="2015-01" db="EMBL/GenBank/DDBJ databases">
        <title>Vibrio sp. C94 JCM 19241 whole genome shotgun sequence.</title>
        <authorList>
            <person name="Sawabe T."/>
            <person name="Meirelles P."/>
            <person name="Feng G."/>
            <person name="Sayaka M."/>
            <person name="Hattori M."/>
            <person name="Ohkuma M."/>
        </authorList>
    </citation>
    <scope>NUCLEOTIDE SEQUENCE [LARGE SCALE GENOMIC DNA]</scope>
    <source>
        <strain evidence="2">JCM 19241</strain>
    </source>
</reference>
<name>A0A0B8QS48_9VIBR</name>